<dbReference type="SUPFAM" id="SSF56349">
    <property type="entry name" value="DNA breaking-rejoining enzymes"/>
    <property type="match status" value="1"/>
</dbReference>
<organism evidence="2 3">
    <name type="scientific">Rhizobium setariae</name>
    <dbReference type="NCBI Taxonomy" id="2801340"/>
    <lineage>
        <taxon>Bacteria</taxon>
        <taxon>Pseudomonadati</taxon>
        <taxon>Pseudomonadota</taxon>
        <taxon>Alphaproteobacteria</taxon>
        <taxon>Hyphomicrobiales</taxon>
        <taxon>Rhizobiaceae</taxon>
        <taxon>Rhizobium/Agrobacterium group</taxon>
        <taxon>Rhizobium</taxon>
    </lineage>
</organism>
<evidence type="ECO:0000313" key="3">
    <source>
        <dbReference type="Proteomes" id="UP000633219"/>
    </source>
</evidence>
<evidence type="ECO:0000256" key="1">
    <source>
        <dbReference type="ARBA" id="ARBA00023125"/>
    </source>
</evidence>
<dbReference type="GO" id="GO:0003677">
    <property type="term" value="F:DNA binding"/>
    <property type="evidence" value="ECO:0007669"/>
    <property type="project" value="UniProtKB-KW"/>
</dbReference>
<dbReference type="AlphaFoldDB" id="A0A936YNT0"/>
<sequence>MKKNTQRVDRVTKRLKTALGQSPRLDQFKREDARKVRNYMLELGSLTPASVKRELNIVKAIINHAITEFELICNNPFKKRDIAGLGEDFEKRDPFPA</sequence>
<keyword evidence="3" id="KW-1185">Reference proteome</keyword>
<name>A0A936YNT0_9HYPH</name>
<dbReference type="EMBL" id="JAEQNC010000010">
    <property type="protein sequence ID" value="MBL0373994.1"/>
    <property type="molecule type" value="Genomic_DNA"/>
</dbReference>
<dbReference type="Gene3D" id="1.10.150.130">
    <property type="match status" value="1"/>
</dbReference>
<dbReference type="RefSeq" id="WP_201661473.1">
    <property type="nucleotide sequence ID" value="NZ_JAEQNC010000010.1"/>
</dbReference>
<evidence type="ECO:0008006" key="4">
    <source>
        <dbReference type="Google" id="ProtNLM"/>
    </source>
</evidence>
<proteinExistence type="predicted"/>
<dbReference type="InterPro" id="IPR011010">
    <property type="entry name" value="DNA_brk_join_enz"/>
</dbReference>
<dbReference type="InterPro" id="IPR010998">
    <property type="entry name" value="Integrase_recombinase_N"/>
</dbReference>
<gene>
    <name evidence="2" type="ORF">JJB09_18380</name>
</gene>
<protein>
    <recommendedName>
        <fullName evidence="4">Integrase</fullName>
    </recommendedName>
</protein>
<accession>A0A936YNT0</accession>
<keyword evidence="1" id="KW-0238">DNA-binding</keyword>
<dbReference type="Proteomes" id="UP000633219">
    <property type="component" value="Unassembled WGS sequence"/>
</dbReference>
<evidence type="ECO:0000313" key="2">
    <source>
        <dbReference type="EMBL" id="MBL0373994.1"/>
    </source>
</evidence>
<comment type="caution">
    <text evidence="2">The sequence shown here is derived from an EMBL/GenBank/DDBJ whole genome shotgun (WGS) entry which is preliminary data.</text>
</comment>
<reference evidence="2" key="1">
    <citation type="submission" date="2021-01" db="EMBL/GenBank/DDBJ databases">
        <title>Rhizobium sp. strain KVB221 16S ribosomal RNA gene Genome sequencing and assembly.</title>
        <authorList>
            <person name="Kang M."/>
        </authorList>
    </citation>
    <scope>NUCLEOTIDE SEQUENCE</scope>
    <source>
        <strain evidence="2">KVB221</strain>
    </source>
</reference>